<dbReference type="AlphaFoldDB" id="A0A061JQQ1"/>
<comment type="caution">
    <text evidence="2">The sequence shown here is derived from an EMBL/GenBank/DDBJ whole genome shotgun (WGS) entry which is preliminary data.</text>
</comment>
<feature type="region of interest" description="Disordered" evidence="1">
    <location>
        <begin position="38"/>
        <end position="86"/>
    </location>
</feature>
<evidence type="ECO:0000256" key="1">
    <source>
        <dbReference type="SAM" id="MobiDB-lite"/>
    </source>
</evidence>
<evidence type="ECO:0000313" key="3">
    <source>
        <dbReference type="Proteomes" id="UP000026923"/>
    </source>
</evidence>
<reference evidence="2 3" key="1">
    <citation type="journal article" date="2013" name="Genome Announc.">
        <title>Draft Genome of the Nitrogen-Fixing Bacterium Pseudomonas stutzeri Strain KOS6 Isolated from Industrial Hydrocarbon Sludge.</title>
        <authorList>
            <person name="Grigoryeva T.V."/>
            <person name="Laikov A.V."/>
            <person name="Naumova R.P."/>
            <person name="Manolov A.I."/>
            <person name="Larin A.K."/>
            <person name="Karpova I.Y."/>
            <person name="Semashko T.A."/>
            <person name="Alexeev D.G."/>
            <person name="Kostryukova E.S."/>
            <person name="Muller R."/>
            <person name="Govorun V.M."/>
        </authorList>
    </citation>
    <scope>NUCLEOTIDE SEQUENCE [LARGE SCALE GENOMIC DNA]</scope>
    <source>
        <strain evidence="2 3">KOS6</strain>
    </source>
</reference>
<sequence>MTATPSALPRLLKLLGQQVALSGLVLLLAACAGTPYETAPQEPAARPVPRLPEPAGPVISPPPIKAPPAPRPPSTRKSHPRYAPPPHVAAHWDNRLGVYVVEGRDLYYRERLYYRWDGDWFCAGRPDGPWEPVAPPSVPPGLRNRY</sequence>
<accession>A0A061JQQ1</accession>
<feature type="compositionally biased region" description="Pro residues" evidence="1">
    <location>
        <begin position="49"/>
        <end position="73"/>
    </location>
</feature>
<dbReference type="EMBL" id="AMCZ02000006">
    <property type="protein sequence ID" value="EWC42042.1"/>
    <property type="molecule type" value="Genomic_DNA"/>
</dbReference>
<evidence type="ECO:0008006" key="4">
    <source>
        <dbReference type="Google" id="ProtNLM"/>
    </source>
</evidence>
<evidence type="ECO:0000313" key="2">
    <source>
        <dbReference type="EMBL" id="EWC42042.1"/>
    </source>
</evidence>
<name>A0A061JQQ1_STUST</name>
<protein>
    <recommendedName>
        <fullName evidence="4">Lipoprotein</fullName>
    </recommendedName>
</protein>
<dbReference type="Proteomes" id="UP000026923">
    <property type="component" value="Unassembled WGS sequence"/>
</dbReference>
<organism evidence="2 3">
    <name type="scientific">Stutzerimonas stutzeri KOS6</name>
    <dbReference type="NCBI Taxonomy" id="1218352"/>
    <lineage>
        <taxon>Bacteria</taxon>
        <taxon>Pseudomonadati</taxon>
        <taxon>Pseudomonadota</taxon>
        <taxon>Gammaproteobacteria</taxon>
        <taxon>Pseudomonadales</taxon>
        <taxon>Pseudomonadaceae</taxon>
        <taxon>Stutzerimonas</taxon>
    </lineage>
</organism>
<dbReference type="eggNOG" id="ENOG5034BNC">
    <property type="taxonomic scope" value="Bacteria"/>
</dbReference>
<dbReference type="RefSeq" id="WP_024161582.1">
    <property type="nucleotide sequence ID" value="NZ_KK020675.1"/>
</dbReference>
<gene>
    <name evidence="2" type="ORF">B597_007200</name>
</gene>
<proteinExistence type="predicted"/>
<dbReference type="HOGENOM" id="CLU_1936261_0_0_6"/>